<keyword evidence="8" id="KW-0061">Asparagine biosynthesis</keyword>
<dbReference type="PROSITE" id="PS51278">
    <property type="entry name" value="GATASE_TYPE_2"/>
    <property type="match status" value="1"/>
</dbReference>
<dbReference type="InterPro" id="IPR006426">
    <property type="entry name" value="Asn_synth_AEB"/>
</dbReference>
<dbReference type="PANTHER" id="PTHR43284:SF1">
    <property type="entry name" value="ASPARAGINE SYNTHETASE"/>
    <property type="match status" value="1"/>
</dbReference>
<dbReference type="Gene3D" id="3.60.20.10">
    <property type="entry name" value="Glutamine Phosphoribosylpyrophosphate, subunit 1, domain 1"/>
    <property type="match status" value="1"/>
</dbReference>
<evidence type="ECO:0000256" key="5">
    <source>
        <dbReference type="ARBA" id="ARBA00022840"/>
    </source>
</evidence>
<feature type="binding site" evidence="9">
    <location>
        <begin position="366"/>
        <end position="367"/>
    </location>
    <ligand>
        <name>ATP</name>
        <dbReference type="ChEBI" id="CHEBI:30616"/>
    </ligand>
</feature>
<name>A0A1H4TRV7_9BRAD</name>
<evidence type="ECO:0000313" key="12">
    <source>
        <dbReference type="Proteomes" id="UP000198992"/>
    </source>
</evidence>
<dbReference type="GO" id="GO:0005829">
    <property type="term" value="C:cytosol"/>
    <property type="evidence" value="ECO:0007669"/>
    <property type="project" value="TreeGrafter"/>
</dbReference>
<evidence type="ECO:0000256" key="1">
    <source>
        <dbReference type="ARBA" id="ARBA00005187"/>
    </source>
</evidence>
<dbReference type="InterPro" id="IPR017932">
    <property type="entry name" value="GATase_2_dom"/>
</dbReference>
<evidence type="ECO:0000256" key="9">
    <source>
        <dbReference type="PIRSR" id="PIRSR001589-2"/>
    </source>
</evidence>
<dbReference type="SUPFAM" id="SSF56235">
    <property type="entry name" value="N-terminal nucleophile aminohydrolases (Ntn hydrolases)"/>
    <property type="match status" value="1"/>
</dbReference>
<dbReference type="InterPro" id="IPR001962">
    <property type="entry name" value="Asn_synthase"/>
</dbReference>
<dbReference type="NCBIfam" id="TIGR01536">
    <property type="entry name" value="asn_synth_AEB"/>
    <property type="match status" value="1"/>
</dbReference>
<evidence type="ECO:0000256" key="3">
    <source>
        <dbReference type="ARBA" id="ARBA00012737"/>
    </source>
</evidence>
<dbReference type="Pfam" id="PF13537">
    <property type="entry name" value="GATase_7"/>
    <property type="match status" value="1"/>
</dbReference>
<dbReference type="InterPro" id="IPR051786">
    <property type="entry name" value="ASN_synthetase/amidase"/>
</dbReference>
<keyword evidence="4 9" id="KW-0547">Nucleotide-binding</keyword>
<accession>A0A1H4TRV7</accession>
<organism evidence="11 12">
    <name type="scientific">Bradyrhizobium erythrophlei</name>
    <dbReference type="NCBI Taxonomy" id="1437360"/>
    <lineage>
        <taxon>Bacteria</taxon>
        <taxon>Pseudomonadati</taxon>
        <taxon>Pseudomonadota</taxon>
        <taxon>Alphaproteobacteria</taxon>
        <taxon>Hyphomicrobiales</taxon>
        <taxon>Nitrobacteraceae</taxon>
        <taxon>Bradyrhizobium</taxon>
    </lineage>
</organism>
<evidence type="ECO:0000259" key="10">
    <source>
        <dbReference type="PROSITE" id="PS51278"/>
    </source>
</evidence>
<dbReference type="EMBL" id="FNTH01000001">
    <property type="protein sequence ID" value="SEC59215.1"/>
    <property type="molecule type" value="Genomic_DNA"/>
</dbReference>
<protein>
    <recommendedName>
        <fullName evidence="3">asparagine synthase (glutamine-hydrolyzing)</fullName>
        <ecNumber evidence="3">6.3.5.4</ecNumber>
    </recommendedName>
</protein>
<evidence type="ECO:0000256" key="7">
    <source>
        <dbReference type="ARBA" id="ARBA00048741"/>
    </source>
</evidence>
<keyword evidence="6 8" id="KW-0315">Glutamine amidotransferase</keyword>
<comment type="catalytic activity">
    <reaction evidence="7">
        <text>L-aspartate + L-glutamine + ATP + H2O = L-asparagine + L-glutamate + AMP + diphosphate + H(+)</text>
        <dbReference type="Rhea" id="RHEA:12228"/>
        <dbReference type="ChEBI" id="CHEBI:15377"/>
        <dbReference type="ChEBI" id="CHEBI:15378"/>
        <dbReference type="ChEBI" id="CHEBI:29985"/>
        <dbReference type="ChEBI" id="CHEBI:29991"/>
        <dbReference type="ChEBI" id="CHEBI:30616"/>
        <dbReference type="ChEBI" id="CHEBI:33019"/>
        <dbReference type="ChEBI" id="CHEBI:58048"/>
        <dbReference type="ChEBI" id="CHEBI:58359"/>
        <dbReference type="ChEBI" id="CHEBI:456215"/>
        <dbReference type="EC" id="6.3.5.4"/>
    </reaction>
</comment>
<evidence type="ECO:0000313" key="11">
    <source>
        <dbReference type="EMBL" id="SEC59215.1"/>
    </source>
</evidence>
<dbReference type="OrthoDB" id="9763290at2"/>
<dbReference type="GO" id="GO:0006529">
    <property type="term" value="P:asparagine biosynthetic process"/>
    <property type="evidence" value="ECO:0007669"/>
    <property type="project" value="UniProtKB-KW"/>
</dbReference>
<dbReference type="GO" id="GO:0004066">
    <property type="term" value="F:asparagine synthase (glutamine-hydrolyzing) activity"/>
    <property type="evidence" value="ECO:0007669"/>
    <property type="project" value="UniProtKB-EC"/>
</dbReference>
<feature type="binding site" evidence="9">
    <location>
        <position position="100"/>
    </location>
    <ligand>
        <name>L-glutamine</name>
        <dbReference type="ChEBI" id="CHEBI:58359"/>
    </ligand>
</feature>
<dbReference type="Pfam" id="PF00733">
    <property type="entry name" value="Asn_synthase"/>
    <property type="match status" value="1"/>
</dbReference>
<evidence type="ECO:0000256" key="4">
    <source>
        <dbReference type="ARBA" id="ARBA00022741"/>
    </source>
</evidence>
<feature type="binding site" evidence="9">
    <location>
        <position position="295"/>
    </location>
    <ligand>
        <name>ATP</name>
        <dbReference type="ChEBI" id="CHEBI:30616"/>
    </ligand>
</feature>
<dbReference type="CDD" id="cd00712">
    <property type="entry name" value="AsnB"/>
    <property type="match status" value="1"/>
</dbReference>
<evidence type="ECO:0000256" key="2">
    <source>
        <dbReference type="ARBA" id="ARBA00005752"/>
    </source>
</evidence>
<feature type="domain" description="Glutamine amidotransferase type-2" evidence="10">
    <location>
        <begin position="2"/>
        <end position="214"/>
    </location>
</feature>
<reference evidence="11 12" key="1">
    <citation type="submission" date="2016-10" db="EMBL/GenBank/DDBJ databases">
        <authorList>
            <person name="de Groot N.N."/>
        </authorList>
    </citation>
    <scope>NUCLEOTIDE SEQUENCE [LARGE SCALE GENOMIC DNA]</scope>
    <source>
        <strain evidence="11 12">MT12</strain>
    </source>
</reference>
<dbReference type="EC" id="6.3.5.4" evidence="3"/>
<keyword evidence="5 9" id="KW-0067">ATP-binding</keyword>
<dbReference type="InterPro" id="IPR029055">
    <property type="entry name" value="Ntn_hydrolases_N"/>
</dbReference>
<dbReference type="PANTHER" id="PTHR43284">
    <property type="entry name" value="ASPARAGINE SYNTHETASE (GLUTAMINE-HYDROLYZING)"/>
    <property type="match status" value="1"/>
</dbReference>
<dbReference type="PIRSF" id="PIRSF001589">
    <property type="entry name" value="Asn_synthetase_glu-h"/>
    <property type="match status" value="1"/>
</dbReference>
<dbReference type="CDD" id="cd01991">
    <property type="entry name" value="Asn_synthase_B_C"/>
    <property type="match status" value="1"/>
</dbReference>
<dbReference type="SUPFAM" id="SSF52402">
    <property type="entry name" value="Adenine nucleotide alpha hydrolases-like"/>
    <property type="match status" value="1"/>
</dbReference>
<evidence type="ECO:0000256" key="6">
    <source>
        <dbReference type="ARBA" id="ARBA00022962"/>
    </source>
</evidence>
<dbReference type="InterPro" id="IPR033738">
    <property type="entry name" value="AsnB_N"/>
</dbReference>
<dbReference type="GO" id="GO:0005524">
    <property type="term" value="F:ATP binding"/>
    <property type="evidence" value="ECO:0007669"/>
    <property type="project" value="UniProtKB-KW"/>
</dbReference>
<dbReference type="Gene3D" id="3.40.50.620">
    <property type="entry name" value="HUPs"/>
    <property type="match status" value="1"/>
</dbReference>
<comment type="similarity">
    <text evidence="2">Belongs to the asparagine synthetase family.</text>
</comment>
<keyword evidence="8" id="KW-0028">Amino-acid biosynthesis</keyword>
<evidence type="ECO:0000256" key="8">
    <source>
        <dbReference type="PIRSR" id="PIRSR001589-1"/>
    </source>
</evidence>
<feature type="active site" description="For GATase activity" evidence="8">
    <location>
        <position position="2"/>
    </location>
</feature>
<sequence>MCGIAGILHFGACPDANARIRNMAASIEHRGPDDSGFHLSPDVALGFRRLAIVDLATGNQPMCNEDATVWVVFNGEIYNHRELRKELEAAGHVFATDHSDTEVLVHGWEQWKDGLFNKLNGMFACAIWDENQRELVIARDRYGIKPVYVAELPGKGLVFGSEVRALYASGLVNKQFDASATLEYFTLMNNWGGRTPFRGVRLLRPGTFERFMASGSSSGTYWAPSYHRKYAPGLARASGEFGEILQAALRRQLAADVPVMAYLSGGIDSSAITAGAHQIDPVVRAYSCIFDLENVGVDKFVDEREFSREVAKQLDIERVELMVPQDALARHLDATVDAIEYPRMGMAYVNYLIAQRVAQDAKVVLSGTGGDEVTGGYVGRYAIVPRAAPASLMQRVMQRFRAAAGDQAASRDAFALYRASLNVPVSADKIGEAFTPEFLRAAGGFDPLAAIGDAIGSVPSRDPWDAVMHVDLTTYLPGLLSLEDKLSMAHSLETRVPLLDNELVDYLLGVDWGLLSDGTTGKILFREAVRPLVPDTIYRKPKMGFGPPDASWYRGILRSWIEEQLSESRIRQRGVFQHDFVRRILDEHFEQKANHVALIWCLLSFESWCKQHGAYGGAVH</sequence>
<dbReference type="AlphaFoldDB" id="A0A1H4TRV7"/>
<dbReference type="InterPro" id="IPR014729">
    <property type="entry name" value="Rossmann-like_a/b/a_fold"/>
</dbReference>
<dbReference type="Proteomes" id="UP000198992">
    <property type="component" value="Unassembled WGS sequence"/>
</dbReference>
<proteinExistence type="inferred from homology"/>
<gene>
    <name evidence="11" type="ORF">SAMN05444164_2222</name>
</gene>
<dbReference type="RefSeq" id="WP_092115525.1">
    <property type="nucleotide sequence ID" value="NZ_FNTH01000001.1"/>
</dbReference>
<comment type="pathway">
    <text evidence="1">Amino-acid biosynthesis; L-asparagine biosynthesis; L-asparagine from L-aspartate (L-Gln route): step 1/1.</text>
</comment>